<evidence type="ECO:0000313" key="1">
    <source>
        <dbReference type="EMBL" id="CAA9998808.1"/>
    </source>
</evidence>
<evidence type="ECO:0000313" key="2">
    <source>
        <dbReference type="Proteomes" id="UP000479000"/>
    </source>
</evidence>
<dbReference type="Proteomes" id="UP000479000">
    <property type="component" value="Unassembled WGS sequence"/>
</dbReference>
<proteinExistence type="predicted"/>
<name>A0A6H5G7G6_9HEMI</name>
<keyword evidence="2" id="KW-1185">Reference proteome</keyword>
<sequence>MTNSGPKMFNFEDGRLVNKQIEEALQEAEDVLNLVDVLARATGNFINSCGKDEFSDNVSNWLFEKKQARTLSKAIRAGKERSCARRGNCELLFKKRRLPRADAVSGGGNPRTDCPASVLQFRLHRLPESDIELLHQPASVSSREQRQRLQIRQIPLPGPRVGANIANAIPPVAPEFCACVDAQRLRSCRTDKQFSATGQVEIAFSKRRRENDFGRRIVRQS</sequence>
<dbReference type="AlphaFoldDB" id="A0A6H5G7G6"/>
<dbReference type="OrthoDB" id="10615864at2759"/>
<reference evidence="1 2" key="1">
    <citation type="submission" date="2020-02" db="EMBL/GenBank/DDBJ databases">
        <authorList>
            <person name="Ferguson B K."/>
        </authorList>
    </citation>
    <scope>NUCLEOTIDE SEQUENCE [LARGE SCALE GENOMIC DNA]</scope>
</reference>
<organism evidence="1 2">
    <name type="scientific">Nesidiocoris tenuis</name>
    <dbReference type="NCBI Taxonomy" id="355587"/>
    <lineage>
        <taxon>Eukaryota</taxon>
        <taxon>Metazoa</taxon>
        <taxon>Ecdysozoa</taxon>
        <taxon>Arthropoda</taxon>
        <taxon>Hexapoda</taxon>
        <taxon>Insecta</taxon>
        <taxon>Pterygota</taxon>
        <taxon>Neoptera</taxon>
        <taxon>Paraneoptera</taxon>
        <taxon>Hemiptera</taxon>
        <taxon>Heteroptera</taxon>
        <taxon>Panheteroptera</taxon>
        <taxon>Cimicomorpha</taxon>
        <taxon>Miridae</taxon>
        <taxon>Dicyphina</taxon>
        <taxon>Nesidiocoris</taxon>
    </lineage>
</organism>
<dbReference type="EMBL" id="CADCXU010007343">
    <property type="protein sequence ID" value="CAA9998808.1"/>
    <property type="molecule type" value="Genomic_DNA"/>
</dbReference>
<protein>
    <submittedName>
        <fullName evidence="1">Uncharacterized protein</fullName>
    </submittedName>
</protein>
<accession>A0A6H5G7G6</accession>
<gene>
    <name evidence="1" type="ORF">NTEN_LOCUS5091</name>
</gene>